<dbReference type="VEuPathDB" id="FungiDB:A1O9_05570"/>
<sequence>MSYNPNSYPPPPGGGGYPPPPRQEYQQSAYANQGYGSPQGSYSEYRPPSEDQYRTSPRTSGMQVGQYSGEYHSGRRNSGPYAASQYRDNDGGYYASPSQAASYYDRPSSRGSRGSRRERARSRSRSGSRPRERGEKKGHEAEKKVGATLLGGAVGGWAGHEFGHSNSLVTMASALAGAYAGHKLEAKHEKKKRERRESGGRGFDDGSDERRPSRSRIAEGAGAEAAATVKATAADEGIAIAIEQDLHDVMKYDVAHVIVE</sequence>
<feature type="compositionally biased region" description="Low complexity" evidence="1">
    <location>
        <begin position="93"/>
        <end position="112"/>
    </location>
</feature>
<dbReference type="EMBL" id="AMGV01000004">
    <property type="protein sequence ID" value="KEF57652.1"/>
    <property type="molecule type" value="Genomic_DNA"/>
</dbReference>
<feature type="region of interest" description="Disordered" evidence="1">
    <location>
        <begin position="184"/>
        <end position="226"/>
    </location>
</feature>
<accession>A0A072PD01</accession>
<dbReference type="GO" id="GO:0019867">
    <property type="term" value="C:outer membrane"/>
    <property type="evidence" value="ECO:0007669"/>
    <property type="project" value="InterPro"/>
</dbReference>
<dbReference type="GeneID" id="25280495"/>
<organism evidence="2 3">
    <name type="scientific">Exophiala aquamarina CBS 119918</name>
    <dbReference type="NCBI Taxonomy" id="1182545"/>
    <lineage>
        <taxon>Eukaryota</taxon>
        <taxon>Fungi</taxon>
        <taxon>Dikarya</taxon>
        <taxon>Ascomycota</taxon>
        <taxon>Pezizomycotina</taxon>
        <taxon>Eurotiomycetes</taxon>
        <taxon>Chaetothyriomycetidae</taxon>
        <taxon>Chaetothyriales</taxon>
        <taxon>Herpotrichiellaceae</taxon>
        <taxon>Exophiala</taxon>
    </lineage>
</organism>
<name>A0A072PD01_9EURO</name>
<dbReference type="STRING" id="1182545.A0A072PD01"/>
<protein>
    <submittedName>
        <fullName evidence="2">Uncharacterized protein</fullName>
    </submittedName>
</protein>
<evidence type="ECO:0000313" key="2">
    <source>
        <dbReference type="EMBL" id="KEF57652.1"/>
    </source>
</evidence>
<feature type="region of interest" description="Disordered" evidence="1">
    <location>
        <begin position="1"/>
        <end position="146"/>
    </location>
</feature>
<feature type="compositionally biased region" description="Basic and acidic residues" evidence="1">
    <location>
        <begin position="195"/>
        <end position="212"/>
    </location>
</feature>
<evidence type="ECO:0000313" key="3">
    <source>
        <dbReference type="Proteomes" id="UP000027920"/>
    </source>
</evidence>
<dbReference type="HOGENOM" id="CLU_096855_0_0_1"/>
<feature type="compositionally biased region" description="Basic residues" evidence="1">
    <location>
        <begin position="113"/>
        <end position="128"/>
    </location>
</feature>
<dbReference type="Proteomes" id="UP000027920">
    <property type="component" value="Unassembled WGS sequence"/>
</dbReference>
<keyword evidence="3" id="KW-1185">Reference proteome</keyword>
<dbReference type="RefSeq" id="XP_013260242.1">
    <property type="nucleotide sequence ID" value="XM_013404788.1"/>
</dbReference>
<dbReference type="OrthoDB" id="4160044at2759"/>
<feature type="compositionally biased region" description="Polar residues" evidence="1">
    <location>
        <begin position="54"/>
        <end position="66"/>
    </location>
</feature>
<gene>
    <name evidence="2" type="ORF">A1O9_05570</name>
</gene>
<proteinExistence type="predicted"/>
<feature type="compositionally biased region" description="Polar residues" evidence="1">
    <location>
        <begin position="24"/>
        <end position="42"/>
    </location>
</feature>
<feature type="compositionally biased region" description="Basic and acidic residues" evidence="1">
    <location>
        <begin position="129"/>
        <end position="145"/>
    </location>
</feature>
<dbReference type="AlphaFoldDB" id="A0A072PD01"/>
<reference evidence="2 3" key="1">
    <citation type="submission" date="2013-03" db="EMBL/GenBank/DDBJ databases">
        <title>The Genome Sequence of Exophiala aquamarina CBS 119918.</title>
        <authorList>
            <consortium name="The Broad Institute Genomics Platform"/>
            <person name="Cuomo C."/>
            <person name="de Hoog S."/>
            <person name="Gorbushina A."/>
            <person name="Walker B."/>
            <person name="Young S.K."/>
            <person name="Zeng Q."/>
            <person name="Gargeya S."/>
            <person name="Fitzgerald M."/>
            <person name="Haas B."/>
            <person name="Abouelleil A."/>
            <person name="Allen A.W."/>
            <person name="Alvarado L."/>
            <person name="Arachchi H.M."/>
            <person name="Berlin A.M."/>
            <person name="Chapman S.B."/>
            <person name="Gainer-Dewar J."/>
            <person name="Goldberg J."/>
            <person name="Griggs A."/>
            <person name="Gujja S."/>
            <person name="Hansen M."/>
            <person name="Howarth C."/>
            <person name="Imamovic A."/>
            <person name="Ireland A."/>
            <person name="Larimer J."/>
            <person name="McCowan C."/>
            <person name="Murphy C."/>
            <person name="Pearson M."/>
            <person name="Poon T.W."/>
            <person name="Priest M."/>
            <person name="Roberts A."/>
            <person name="Saif S."/>
            <person name="Shea T."/>
            <person name="Sisk P."/>
            <person name="Sykes S."/>
            <person name="Wortman J."/>
            <person name="Nusbaum C."/>
            <person name="Birren B."/>
        </authorList>
    </citation>
    <scope>NUCLEOTIDE SEQUENCE [LARGE SCALE GENOMIC DNA]</scope>
    <source>
        <strain evidence="2 3">CBS 119918</strain>
    </source>
</reference>
<evidence type="ECO:0000256" key="1">
    <source>
        <dbReference type="SAM" id="MobiDB-lite"/>
    </source>
</evidence>
<feature type="compositionally biased region" description="Pro residues" evidence="1">
    <location>
        <begin position="7"/>
        <end position="22"/>
    </location>
</feature>
<comment type="caution">
    <text evidence="2">The sequence shown here is derived from an EMBL/GenBank/DDBJ whole genome shotgun (WGS) entry which is preliminary data.</text>
</comment>